<dbReference type="AlphaFoldDB" id="A0A6J6F854"/>
<evidence type="ECO:0000313" key="2">
    <source>
        <dbReference type="EMBL" id="CAB4580948.1"/>
    </source>
</evidence>
<evidence type="ECO:0000259" key="1">
    <source>
        <dbReference type="Pfam" id="PF01370"/>
    </source>
</evidence>
<feature type="domain" description="NAD-dependent epimerase/dehydratase" evidence="1">
    <location>
        <begin position="10"/>
        <end position="217"/>
    </location>
</feature>
<dbReference type="InterPro" id="IPR036291">
    <property type="entry name" value="NAD(P)-bd_dom_sf"/>
</dbReference>
<dbReference type="Gene3D" id="3.40.50.720">
    <property type="entry name" value="NAD(P)-binding Rossmann-like Domain"/>
    <property type="match status" value="1"/>
</dbReference>
<dbReference type="SUPFAM" id="SSF51735">
    <property type="entry name" value="NAD(P)-binding Rossmann-fold domains"/>
    <property type="match status" value="1"/>
</dbReference>
<reference evidence="2" key="1">
    <citation type="submission" date="2020-05" db="EMBL/GenBank/DDBJ databases">
        <authorList>
            <person name="Chiriac C."/>
            <person name="Salcher M."/>
            <person name="Ghai R."/>
            <person name="Kavagutti S V."/>
        </authorList>
    </citation>
    <scope>NUCLEOTIDE SEQUENCE</scope>
</reference>
<name>A0A6J6F854_9ZZZZ</name>
<protein>
    <submittedName>
        <fullName evidence="2">Unannotated protein</fullName>
    </submittedName>
</protein>
<organism evidence="2">
    <name type="scientific">freshwater metagenome</name>
    <dbReference type="NCBI Taxonomy" id="449393"/>
    <lineage>
        <taxon>unclassified sequences</taxon>
        <taxon>metagenomes</taxon>
        <taxon>ecological metagenomes</taxon>
    </lineage>
</organism>
<accession>A0A6J6F854</accession>
<gene>
    <name evidence="2" type="ORF">UFOPK1493_03074</name>
</gene>
<proteinExistence type="predicted"/>
<dbReference type="Pfam" id="PF01370">
    <property type="entry name" value="Epimerase"/>
    <property type="match status" value="1"/>
</dbReference>
<dbReference type="EMBL" id="CAEZSR010000153">
    <property type="protein sequence ID" value="CAB4580948.1"/>
    <property type="molecule type" value="Genomic_DNA"/>
</dbReference>
<sequence>MSQQSQHHVVVGAGPVGSAVTLLLAEQGHRVTVVTRSGTGPDHPSVTLERADAADAAALTRIASRDGGAAAIFNCVNPPYHQWATAWPPLHRSFMDTAARTGAVLVMMDNLYSFGPGSPMPMHELDPMTATGKKGATRRAMAADLLEGHAAGRFRATFARASDFIGPEVTGSAMGDRVVPRVLAGKKVSLLGDVDAPHHLAYMPDVARTLVTIATDERAWGRPWHVPHAPAVSQRAMVQALAAAAGTTVEVASVPRVALRVLGVFSPMMRELQETLYQFERPWVADSTLTEQTFGLRATPIAEQAEATVAWFRDRASVPAGR</sequence>
<dbReference type="InterPro" id="IPR001509">
    <property type="entry name" value="Epimerase_deHydtase"/>
</dbReference>